<dbReference type="EMBL" id="HBGU01042697">
    <property type="protein sequence ID" value="CAD9473716.1"/>
    <property type="molecule type" value="Transcribed_RNA"/>
</dbReference>
<protein>
    <submittedName>
        <fullName evidence="1">Uncharacterized protein</fullName>
    </submittedName>
</protein>
<proteinExistence type="predicted"/>
<name>A0A7S2GWS9_9EUKA</name>
<evidence type="ECO:0000313" key="1">
    <source>
        <dbReference type="EMBL" id="CAD9473716.1"/>
    </source>
</evidence>
<accession>A0A7S2GWS9</accession>
<gene>
    <name evidence="1" type="ORF">CBRE1094_LOCUS23261</name>
</gene>
<reference evidence="1" key="1">
    <citation type="submission" date="2021-01" db="EMBL/GenBank/DDBJ databases">
        <authorList>
            <person name="Corre E."/>
            <person name="Pelletier E."/>
            <person name="Niang G."/>
            <person name="Scheremetjew M."/>
            <person name="Finn R."/>
            <person name="Kale V."/>
            <person name="Holt S."/>
            <person name="Cochrane G."/>
            <person name="Meng A."/>
            <person name="Brown T."/>
            <person name="Cohen L."/>
        </authorList>
    </citation>
    <scope>NUCLEOTIDE SEQUENCE</scope>
    <source>
        <strain evidence="1">UTEX LB 985</strain>
    </source>
</reference>
<dbReference type="AlphaFoldDB" id="A0A7S2GWS9"/>
<organism evidence="1">
    <name type="scientific">Haptolina brevifila</name>
    <dbReference type="NCBI Taxonomy" id="156173"/>
    <lineage>
        <taxon>Eukaryota</taxon>
        <taxon>Haptista</taxon>
        <taxon>Haptophyta</taxon>
        <taxon>Prymnesiophyceae</taxon>
        <taxon>Prymnesiales</taxon>
        <taxon>Prymnesiaceae</taxon>
        <taxon>Haptolina</taxon>
    </lineage>
</organism>
<sequence length="145" mass="15478">METPPPQLQAGLPPMRSWIATRRRRPPPAPTATVVVAAPAAAPAASGVARGTTWRLVLSCELPLQRHMHVQDGQGWLWQQGVALWRSASNATVQAGRPNMLGMQTVNGPTAGSPHEPAGKHLDQHSVWISTHEVQGKQPSTVGIS</sequence>